<evidence type="ECO:0000259" key="4">
    <source>
        <dbReference type="PROSITE" id="PS50956"/>
    </source>
</evidence>
<proteinExistence type="predicted"/>
<dbReference type="PRINTS" id="PR00033">
    <property type="entry name" value="HTHASNC"/>
</dbReference>
<dbReference type="PANTHER" id="PTHR30154:SF34">
    <property type="entry name" value="TRANSCRIPTIONAL REGULATOR AZLB"/>
    <property type="match status" value="1"/>
</dbReference>
<name>A0A2S4MBZ5_9HYPH</name>
<dbReference type="InterPro" id="IPR036388">
    <property type="entry name" value="WH-like_DNA-bd_sf"/>
</dbReference>
<keyword evidence="6" id="KW-1185">Reference proteome</keyword>
<evidence type="ECO:0000256" key="3">
    <source>
        <dbReference type="ARBA" id="ARBA00023163"/>
    </source>
</evidence>
<comment type="caution">
    <text evidence="5">The sequence shown here is derived from an EMBL/GenBank/DDBJ whole genome shotgun (WGS) entry which is preliminary data.</text>
</comment>
<reference evidence="5 6" key="1">
    <citation type="submission" date="2018-01" db="EMBL/GenBank/DDBJ databases">
        <title>Genomic Encyclopedia of Type Strains, Phase III (KMG-III): the genomes of soil and plant-associated and newly described type strains.</title>
        <authorList>
            <person name="Whitman W."/>
        </authorList>
    </citation>
    <scope>NUCLEOTIDE SEQUENCE [LARGE SCALE GENOMIC DNA]</scope>
    <source>
        <strain evidence="5 6">1131</strain>
    </source>
</reference>
<dbReference type="Pfam" id="PF13412">
    <property type="entry name" value="HTH_24"/>
    <property type="match status" value="1"/>
</dbReference>
<dbReference type="GO" id="GO:0006355">
    <property type="term" value="P:regulation of DNA-templated transcription"/>
    <property type="evidence" value="ECO:0007669"/>
    <property type="project" value="UniProtKB-ARBA"/>
</dbReference>
<dbReference type="InterPro" id="IPR019888">
    <property type="entry name" value="Tscrpt_reg_AsnC-like"/>
</dbReference>
<dbReference type="FunFam" id="1.10.10.10:FF:000186">
    <property type="entry name" value="AsnC family transcriptional regulator"/>
    <property type="match status" value="1"/>
</dbReference>
<dbReference type="GO" id="GO:0043200">
    <property type="term" value="P:response to amino acid"/>
    <property type="evidence" value="ECO:0007669"/>
    <property type="project" value="TreeGrafter"/>
</dbReference>
<keyword evidence="1" id="KW-0805">Transcription regulation</keyword>
<feature type="domain" description="HTH asnC-type" evidence="4">
    <location>
        <begin position="6"/>
        <end position="67"/>
    </location>
</feature>
<dbReference type="PROSITE" id="PS00519">
    <property type="entry name" value="HTH_ASNC_1"/>
    <property type="match status" value="1"/>
</dbReference>
<dbReference type="InterPro" id="IPR036390">
    <property type="entry name" value="WH_DNA-bd_sf"/>
</dbReference>
<accession>A0A2S4MBZ5</accession>
<dbReference type="Gene3D" id="3.30.70.920">
    <property type="match status" value="1"/>
</dbReference>
<sequence>MPEHRLDDIDRRIVQALQADGRMSIQDLAGKVGLSPSPCARRVRLLEEAGVIKGYVAVVDQDKLGLPVSVFASIKLERQREEELDRFAAIVARWPEVADCYLMTGPRDYLLRIIVSDLAAYERFLKDKLTRLDNVASIESSFALGQVKRSFSVPVELGKGV</sequence>
<dbReference type="GO" id="GO:0005829">
    <property type="term" value="C:cytosol"/>
    <property type="evidence" value="ECO:0007669"/>
    <property type="project" value="TreeGrafter"/>
</dbReference>
<dbReference type="InterPro" id="IPR011008">
    <property type="entry name" value="Dimeric_a/b-barrel"/>
</dbReference>
<dbReference type="GO" id="GO:0043565">
    <property type="term" value="F:sequence-specific DNA binding"/>
    <property type="evidence" value="ECO:0007669"/>
    <property type="project" value="InterPro"/>
</dbReference>
<dbReference type="PROSITE" id="PS50956">
    <property type="entry name" value="HTH_ASNC_2"/>
    <property type="match status" value="1"/>
</dbReference>
<organism evidence="5 6">
    <name type="scientific">Bosea psychrotolerans</name>
    <dbReference type="NCBI Taxonomy" id="1871628"/>
    <lineage>
        <taxon>Bacteria</taxon>
        <taxon>Pseudomonadati</taxon>
        <taxon>Pseudomonadota</taxon>
        <taxon>Alphaproteobacteria</taxon>
        <taxon>Hyphomicrobiales</taxon>
        <taxon>Boseaceae</taxon>
        <taxon>Bosea</taxon>
    </lineage>
</organism>
<dbReference type="EMBL" id="PQFZ01000006">
    <property type="protein sequence ID" value="POR52017.1"/>
    <property type="molecule type" value="Genomic_DNA"/>
</dbReference>
<evidence type="ECO:0000313" key="5">
    <source>
        <dbReference type="EMBL" id="POR52017.1"/>
    </source>
</evidence>
<dbReference type="PANTHER" id="PTHR30154">
    <property type="entry name" value="LEUCINE-RESPONSIVE REGULATORY PROTEIN"/>
    <property type="match status" value="1"/>
</dbReference>
<evidence type="ECO:0000256" key="1">
    <source>
        <dbReference type="ARBA" id="ARBA00023015"/>
    </source>
</evidence>
<dbReference type="OrthoDB" id="8085200at2"/>
<keyword evidence="2" id="KW-0238">DNA-binding</keyword>
<dbReference type="Proteomes" id="UP000236919">
    <property type="component" value="Unassembled WGS sequence"/>
</dbReference>
<dbReference type="InterPro" id="IPR019885">
    <property type="entry name" value="Tscrpt_reg_HTH_AsnC-type_CS"/>
</dbReference>
<dbReference type="SUPFAM" id="SSF54909">
    <property type="entry name" value="Dimeric alpha+beta barrel"/>
    <property type="match status" value="1"/>
</dbReference>
<evidence type="ECO:0000313" key="6">
    <source>
        <dbReference type="Proteomes" id="UP000236919"/>
    </source>
</evidence>
<dbReference type="Gene3D" id="1.10.10.10">
    <property type="entry name" value="Winged helix-like DNA-binding domain superfamily/Winged helix DNA-binding domain"/>
    <property type="match status" value="1"/>
</dbReference>
<dbReference type="InterPro" id="IPR011991">
    <property type="entry name" value="ArsR-like_HTH"/>
</dbReference>
<dbReference type="RefSeq" id="WP_103718586.1">
    <property type="nucleotide sequence ID" value="NZ_PQFZ01000006.1"/>
</dbReference>
<dbReference type="InterPro" id="IPR019887">
    <property type="entry name" value="Tscrpt_reg_AsnC/Lrp_C"/>
</dbReference>
<protein>
    <submittedName>
        <fullName evidence="5">AsnC family transcriptional regulator</fullName>
    </submittedName>
</protein>
<dbReference type="Pfam" id="PF01037">
    <property type="entry name" value="AsnC_trans_reg"/>
    <property type="match status" value="1"/>
</dbReference>
<evidence type="ECO:0000256" key="2">
    <source>
        <dbReference type="ARBA" id="ARBA00023125"/>
    </source>
</evidence>
<gene>
    <name evidence="5" type="ORF">CYD53_106307</name>
</gene>
<dbReference type="SMART" id="SM00344">
    <property type="entry name" value="HTH_ASNC"/>
    <property type="match status" value="1"/>
</dbReference>
<dbReference type="SUPFAM" id="SSF46785">
    <property type="entry name" value="Winged helix' DNA-binding domain"/>
    <property type="match status" value="1"/>
</dbReference>
<dbReference type="AlphaFoldDB" id="A0A2S4MBZ5"/>
<keyword evidence="3" id="KW-0804">Transcription</keyword>
<dbReference type="CDD" id="cd00090">
    <property type="entry name" value="HTH_ARSR"/>
    <property type="match status" value="1"/>
</dbReference>
<dbReference type="InterPro" id="IPR000485">
    <property type="entry name" value="AsnC-type_HTH_dom"/>
</dbReference>